<dbReference type="InterPro" id="IPR036619">
    <property type="entry name" value="NinB_sf"/>
</dbReference>
<dbReference type="EMBL" id="MK804891">
    <property type="protein sequence ID" value="QDB73860.1"/>
    <property type="molecule type" value="Genomic_DNA"/>
</dbReference>
<keyword evidence="2" id="KW-1185">Reference proteome</keyword>
<accession>A0A4Y5TWT2</accession>
<evidence type="ECO:0000313" key="1">
    <source>
        <dbReference type="EMBL" id="QDB73860.1"/>
    </source>
</evidence>
<reference evidence="1 2" key="1">
    <citation type="submission" date="2019-04" db="EMBL/GenBank/DDBJ databases">
        <title>Nine Novel Phages from a Plateau Lake in Southwest China Provide Insights into Aeromonas Phage Diversity.</title>
        <authorList>
            <person name="Xiao W."/>
        </authorList>
    </citation>
    <scope>NUCLEOTIDE SEQUENCE [LARGE SCALE GENOMIC DNA]</scope>
</reference>
<dbReference type="Proteomes" id="UP000318122">
    <property type="component" value="Segment"/>
</dbReference>
<dbReference type="Gene3D" id="1.10.3790.10">
    <property type="entry name" value="NinB"/>
    <property type="match status" value="1"/>
</dbReference>
<organism evidence="1 2">
    <name type="scientific">Aeromonas phage 2_D05</name>
    <dbReference type="NCBI Taxonomy" id="2588098"/>
    <lineage>
        <taxon>Viruses</taxon>
        <taxon>Duplodnaviria</taxon>
        <taxon>Heunggongvirae</taxon>
        <taxon>Uroviricota</taxon>
        <taxon>Caudoviricetes</taxon>
        <taxon>Kunmingvirus</taxon>
        <taxon>Kunmingvirus kv2D05</taxon>
    </lineage>
</organism>
<dbReference type="SUPFAM" id="SSF103370">
    <property type="entry name" value="NinB"/>
    <property type="match status" value="1"/>
</dbReference>
<name>A0A4Y5TWT2_9CAUD</name>
<proteinExistence type="predicted"/>
<gene>
    <name evidence="1" type="ORF">2D05_029</name>
</gene>
<evidence type="ECO:0008006" key="3">
    <source>
        <dbReference type="Google" id="ProtNLM"/>
    </source>
</evidence>
<protein>
    <recommendedName>
        <fullName evidence="3">NinB protein</fullName>
    </recommendedName>
</protein>
<sequence length="147" mass="16720">MIAITIIDGRDIEQLSQQLAEMVKEGPVQVKLSGKKARSLSQNSLSWLWYNEISRWLISKGKDFATAQWVHDAMCHTFLGHEDVMDTDVITGVSTRRSALRGTSGLDVGEFKLYLDMVYHWALNYGLLLTIPEGCEYDRLRKEELGL</sequence>
<evidence type="ECO:0000313" key="2">
    <source>
        <dbReference type="Proteomes" id="UP000318122"/>
    </source>
</evidence>